<keyword evidence="1" id="KW-1133">Transmembrane helix</keyword>
<keyword evidence="3" id="KW-1185">Reference proteome</keyword>
<protein>
    <submittedName>
        <fullName evidence="2">Uncharacterized protein</fullName>
    </submittedName>
</protein>
<dbReference type="AlphaFoldDB" id="A0A368X6Q9"/>
<keyword evidence="1" id="KW-0812">Transmembrane</keyword>
<evidence type="ECO:0000313" key="2">
    <source>
        <dbReference type="EMBL" id="RCW62668.1"/>
    </source>
</evidence>
<evidence type="ECO:0000256" key="1">
    <source>
        <dbReference type="SAM" id="Phobius"/>
    </source>
</evidence>
<name>A0A368X6Q9_9BACI</name>
<evidence type="ECO:0000313" key="3">
    <source>
        <dbReference type="Proteomes" id="UP000252585"/>
    </source>
</evidence>
<dbReference type="RefSeq" id="WP_114354536.1">
    <property type="nucleotide sequence ID" value="NZ_QPJJ01000024.1"/>
</dbReference>
<dbReference type="Proteomes" id="UP000252585">
    <property type="component" value="Unassembled WGS sequence"/>
</dbReference>
<sequence>MQNKIGVPVVIILVLFVIYMTFESIKPFEEVIQEIETDTEEVFLEEQLETNYEAENFSLFLPAEFEVEEESISNLILKKENQTYILFYNALETATSRLNFEAASQMESPLLLTSFSDDERFGYIKIAQLEEKEYQLEIGVGGVKITTISEKNRLENDALEMMQMANSIAYTDN</sequence>
<dbReference type="OrthoDB" id="2450230at2"/>
<accession>A0A368X6Q9</accession>
<dbReference type="EMBL" id="QPJJ01000024">
    <property type="protein sequence ID" value="RCW62668.1"/>
    <property type="molecule type" value="Genomic_DNA"/>
</dbReference>
<keyword evidence="1" id="KW-0472">Membrane</keyword>
<gene>
    <name evidence="2" type="ORF">DFR57_12423</name>
</gene>
<feature type="transmembrane region" description="Helical" evidence="1">
    <location>
        <begin position="5"/>
        <end position="22"/>
    </location>
</feature>
<reference evidence="2 3" key="1">
    <citation type="submission" date="2018-07" db="EMBL/GenBank/DDBJ databases">
        <title>Genomic Encyclopedia of Type Strains, Phase IV (KMG-IV): sequencing the most valuable type-strain genomes for metagenomic binning, comparative biology and taxonomic classification.</title>
        <authorList>
            <person name="Goeker M."/>
        </authorList>
    </citation>
    <scope>NUCLEOTIDE SEQUENCE [LARGE SCALE GENOMIC DNA]</scope>
    <source>
        <strain evidence="2 3">DSM 27696</strain>
    </source>
</reference>
<comment type="caution">
    <text evidence="2">The sequence shown here is derived from an EMBL/GenBank/DDBJ whole genome shotgun (WGS) entry which is preliminary data.</text>
</comment>
<organism evidence="2 3">
    <name type="scientific">Saliterribacillus persicus</name>
    <dbReference type="NCBI Taxonomy" id="930114"/>
    <lineage>
        <taxon>Bacteria</taxon>
        <taxon>Bacillati</taxon>
        <taxon>Bacillota</taxon>
        <taxon>Bacilli</taxon>
        <taxon>Bacillales</taxon>
        <taxon>Bacillaceae</taxon>
        <taxon>Saliterribacillus</taxon>
    </lineage>
</organism>
<proteinExistence type="predicted"/>